<dbReference type="Pfam" id="PF13560">
    <property type="entry name" value="HTH_31"/>
    <property type="match status" value="1"/>
</dbReference>
<dbReference type="PROSITE" id="PS50943">
    <property type="entry name" value="HTH_CROC1"/>
    <property type="match status" value="1"/>
</dbReference>
<sequence length="386" mass="41785">MHDTFAAQLRRLRVERELSLSGLSRLVHYSRGYLSKVENGLASANPELAKSCDEALDAGGALVALARPTRRATRPATAEPEPPGASVRADGTAFDLFVGFFDQHRTLGHRASPRAVLPGLVPQVDVLRTMAGSTREPDLRDGLWRLAARFAEYAGWMAQEAGDEERAVRLTDEAVRCAALGGDRELATYALVRQAEFALYRNDARQAVLLAQRAQADPSMSAAVRSLAAQREAQGYALAGEDVRFGQALERAAELHRAAPPGLPLLGSTSLPDPVAVTRAWSAYDLGRAREAAELLDAQVPLIRPHAVRSRTRFGLRRALAHAAAGELEHGCELLAELLDDLVLVDSATIRADLARFGRLLASRPLPGGAHRLRTRIRDVLFPQGS</sequence>
<evidence type="ECO:0000313" key="3">
    <source>
        <dbReference type="Proteomes" id="UP001595833"/>
    </source>
</evidence>
<dbReference type="CDD" id="cd00093">
    <property type="entry name" value="HTH_XRE"/>
    <property type="match status" value="1"/>
</dbReference>
<reference evidence="3" key="1">
    <citation type="journal article" date="2019" name="Int. J. Syst. Evol. Microbiol.">
        <title>The Global Catalogue of Microorganisms (GCM) 10K type strain sequencing project: providing services to taxonomists for standard genome sequencing and annotation.</title>
        <authorList>
            <consortium name="The Broad Institute Genomics Platform"/>
            <consortium name="The Broad Institute Genome Sequencing Center for Infectious Disease"/>
            <person name="Wu L."/>
            <person name="Ma J."/>
        </authorList>
    </citation>
    <scope>NUCLEOTIDE SEQUENCE [LARGE SCALE GENOMIC DNA]</scope>
    <source>
        <strain evidence="3">KCTC 12848</strain>
    </source>
</reference>
<dbReference type="Gene3D" id="1.10.260.40">
    <property type="entry name" value="lambda repressor-like DNA-binding domains"/>
    <property type="match status" value="1"/>
</dbReference>
<dbReference type="SMART" id="SM00530">
    <property type="entry name" value="HTH_XRE"/>
    <property type="match status" value="1"/>
</dbReference>
<dbReference type="InterPro" id="IPR001387">
    <property type="entry name" value="Cro/C1-type_HTH"/>
</dbReference>
<proteinExistence type="predicted"/>
<evidence type="ECO:0000313" key="2">
    <source>
        <dbReference type="EMBL" id="MFC5058230.1"/>
    </source>
</evidence>
<name>A0ABV9Y6D5_9PSEU</name>
<comment type="caution">
    <text evidence="2">The sequence shown here is derived from an EMBL/GenBank/DDBJ whole genome shotgun (WGS) entry which is preliminary data.</text>
</comment>
<dbReference type="InterPro" id="IPR010982">
    <property type="entry name" value="Lambda_DNA-bd_dom_sf"/>
</dbReference>
<evidence type="ECO:0000259" key="1">
    <source>
        <dbReference type="PROSITE" id="PS50943"/>
    </source>
</evidence>
<dbReference type="EMBL" id="JBHSJB010000031">
    <property type="protein sequence ID" value="MFC5058230.1"/>
    <property type="molecule type" value="Genomic_DNA"/>
</dbReference>
<feature type="domain" description="HTH cro/C1-type" evidence="1">
    <location>
        <begin position="9"/>
        <end position="62"/>
    </location>
</feature>
<dbReference type="SUPFAM" id="SSF47413">
    <property type="entry name" value="lambda repressor-like DNA-binding domains"/>
    <property type="match status" value="1"/>
</dbReference>
<organism evidence="2 3">
    <name type="scientific">Saccharothrix xinjiangensis</name>
    <dbReference type="NCBI Taxonomy" id="204798"/>
    <lineage>
        <taxon>Bacteria</taxon>
        <taxon>Bacillati</taxon>
        <taxon>Actinomycetota</taxon>
        <taxon>Actinomycetes</taxon>
        <taxon>Pseudonocardiales</taxon>
        <taxon>Pseudonocardiaceae</taxon>
        <taxon>Saccharothrix</taxon>
    </lineage>
</organism>
<gene>
    <name evidence="2" type="ORF">ACFPFM_31345</name>
</gene>
<keyword evidence="3" id="KW-1185">Reference proteome</keyword>
<dbReference type="Proteomes" id="UP001595833">
    <property type="component" value="Unassembled WGS sequence"/>
</dbReference>
<accession>A0ABV9Y6D5</accession>
<protein>
    <submittedName>
        <fullName evidence="2">Helix-turn-helix domain-containing protein</fullName>
    </submittedName>
</protein>
<dbReference type="RefSeq" id="WP_344037693.1">
    <property type="nucleotide sequence ID" value="NZ_BAAAKE010000008.1"/>
</dbReference>